<dbReference type="RefSeq" id="WP_009582817.1">
    <property type="nucleotide sequence ID" value="NZ_AMZN01000089.1"/>
</dbReference>
<sequence>MNKNLLILTLVSVVSLMSFINLPTAGTYSIDTKASELKWTGYHLAKSYEHWGHVQLKSGALETDGEKITGGTFVIDMNSISNADIEEEKNNQKLVNHLKSDDFFSVKDHPEAKLVIKSSEKTGENTYKTTGDLTIKGITKEIEFGTTVNKLTDTEIEAVADMRVPRTEFKVMYGWKVENAILDGEFRMEVKLVGKK</sequence>
<dbReference type="AlphaFoldDB" id="L8JJ15"/>
<dbReference type="InterPro" id="IPR007372">
    <property type="entry name" value="Lipid/polyisoprenoid-bd_YceI"/>
</dbReference>
<dbReference type="InterPro" id="IPR036761">
    <property type="entry name" value="TTHA0802/YceI-like_sf"/>
</dbReference>
<dbReference type="PANTHER" id="PTHR34406">
    <property type="entry name" value="PROTEIN YCEI"/>
    <property type="match status" value="1"/>
</dbReference>
<evidence type="ECO:0000259" key="2">
    <source>
        <dbReference type="SMART" id="SM00867"/>
    </source>
</evidence>
<keyword evidence="4" id="KW-1185">Reference proteome</keyword>
<organism evidence="3 4">
    <name type="scientific">Fulvivirga imtechensis AK7</name>
    <dbReference type="NCBI Taxonomy" id="1237149"/>
    <lineage>
        <taxon>Bacteria</taxon>
        <taxon>Pseudomonadati</taxon>
        <taxon>Bacteroidota</taxon>
        <taxon>Cytophagia</taxon>
        <taxon>Cytophagales</taxon>
        <taxon>Fulvivirgaceae</taxon>
        <taxon>Fulvivirga</taxon>
    </lineage>
</organism>
<dbReference type="SUPFAM" id="SSF101874">
    <property type="entry name" value="YceI-like"/>
    <property type="match status" value="1"/>
</dbReference>
<dbReference type="OrthoDB" id="951410at2"/>
<evidence type="ECO:0000313" key="4">
    <source>
        <dbReference type="Proteomes" id="UP000011135"/>
    </source>
</evidence>
<name>L8JJ15_9BACT</name>
<dbReference type="Pfam" id="PF04264">
    <property type="entry name" value="YceI"/>
    <property type="match status" value="1"/>
</dbReference>
<feature type="chain" id="PRO_5003993078" evidence="1">
    <location>
        <begin position="26"/>
        <end position="196"/>
    </location>
</feature>
<comment type="caution">
    <text evidence="3">The sequence shown here is derived from an EMBL/GenBank/DDBJ whole genome shotgun (WGS) entry which is preliminary data.</text>
</comment>
<gene>
    <name evidence="3" type="ORF">C900_05707</name>
</gene>
<dbReference type="Gene3D" id="2.40.128.110">
    <property type="entry name" value="Lipid/polyisoprenoid-binding, YceI-like"/>
    <property type="match status" value="1"/>
</dbReference>
<evidence type="ECO:0000313" key="3">
    <source>
        <dbReference type="EMBL" id="ELR68881.1"/>
    </source>
</evidence>
<proteinExistence type="predicted"/>
<feature type="domain" description="Lipid/polyisoprenoid-binding YceI-like" evidence="2">
    <location>
        <begin position="27"/>
        <end position="195"/>
    </location>
</feature>
<dbReference type="eggNOG" id="COG2353">
    <property type="taxonomic scope" value="Bacteria"/>
</dbReference>
<reference evidence="3 4" key="1">
    <citation type="submission" date="2012-12" db="EMBL/GenBank/DDBJ databases">
        <title>Genome assembly of Fulvivirga imtechensis AK7.</title>
        <authorList>
            <person name="Nupur N."/>
            <person name="Khatri I."/>
            <person name="Kumar R."/>
            <person name="Subramanian S."/>
            <person name="Pinnaka A."/>
        </authorList>
    </citation>
    <scope>NUCLEOTIDE SEQUENCE [LARGE SCALE GENOMIC DNA]</scope>
    <source>
        <strain evidence="3 4">AK7</strain>
    </source>
</reference>
<dbReference type="SMART" id="SM00867">
    <property type="entry name" value="YceI"/>
    <property type="match status" value="1"/>
</dbReference>
<protein>
    <submittedName>
        <fullName evidence="3">Rhodanese-like domain protein</fullName>
    </submittedName>
</protein>
<dbReference type="PANTHER" id="PTHR34406:SF1">
    <property type="entry name" value="PROTEIN YCEI"/>
    <property type="match status" value="1"/>
</dbReference>
<dbReference type="Proteomes" id="UP000011135">
    <property type="component" value="Unassembled WGS sequence"/>
</dbReference>
<evidence type="ECO:0000256" key="1">
    <source>
        <dbReference type="SAM" id="SignalP"/>
    </source>
</evidence>
<keyword evidence="1" id="KW-0732">Signal</keyword>
<dbReference type="EMBL" id="AMZN01000089">
    <property type="protein sequence ID" value="ELR68881.1"/>
    <property type="molecule type" value="Genomic_DNA"/>
</dbReference>
<accession>L8JJ15</accession>
<feature type="signal peptide" evidence="1">
    <location>
        <begin position="1"/>
        <end position="25"/>
    </location>
</feature>